<dbReference type="PANTHER" id="PTHR45751">
    <property type="entry name" value="COPINE FAMILY PROTEIN 1"/>
    <property type="match status" value="1"/>
</dbReference>
<name>A0A146KEL0_9EUKA</name>
<reference evidence="2" key="1">
    <citation type="submission" date="2015-07" db="EMBL/GenBank/DDBJ databases">
        <title>Adaptation to a free-living lifestyle via gene acquisitions in the diplomonad Trepomonas sp. PC1.</title>
        <authorList>
            <person name="Xu F."/>
            <person name="Jerlstrom-Hultqvist J."/>
            <person name="Kolisko M."/>
            <person name="Simpson A.G.B."/>
            <person name="Roger A.J."/>
            <person name="Svard S.G."/>
            <person name="Andersson J.O."/>
        </authorList>
    </citation>
    <scope>NUCLEOTIDE SEQUENCE</scope>
    <source>
        <strain evidence="2">PC1</strain>
    </source>
</reference>
<feature type="non-terminal residue" evidence="2">
    <location>
        <position position="1"/>
    </location>
</feature>
<proteinExistence type="predicted"/>
<dbReference type="Pfam" id="PF07002">
    <property type="entry name" value="Copine"/>
    <property type="match status" value="1"/>
</dbReference>
<evidence type="ECO:0000259" key="1">
    <source>
        <dbReference type="Pfam" id="PF07002"/>
    </source>
</evidence>
<accession>A0A146KEL0</accession>
<dbReference type="InterPro" id="IPR010734">
    <property type="entry name" value="Copine_C"/>
</dbReference>
<organism evidence="2">
    <name type="scientific">Trepomonas sp. PC1</name>
    <dbReference type="NCBI Taxonomy" id="1076344"/>
    <lineage>
        <taxon>Eukaryota</taxon>
        <taxon>Metamonada</taxon>
        <taxon>Diplomonadida</taxon>
        <taxon>Hexamitidae</taxon>
        <taxon>Hexamitinae</taxon>
        <taxon>Trepomonas</taxon>
    </lineage>
</organism>
<feature type="domain" description="Copine C-terminal" evidence="1">
    <location>
        <begin position="81"/>
        <end position="203"/>
    </location>
</feature>
<dbReference type="GO" id="GO:0016567">
    <property type="term" value="P:protein ubiquitination"/>
    <property type="evidence" value="ECO:0007669"/>
    <property type="project" value="TreeGrafter"/>
</dbReference>
<dbReference type="AlphaFoldDB" id="A0A146KEL0"/>
<dbReference type="EMBL" id="GDID01001434">
    <property type="protein sequence ID" value="JAP95172.1"/>
    <property type="molecule type" value="Transcribed_RNA"/>
</dbReference>
<dbReference type="InterPro" id="IPR052079">
    <property type="entry name" value="E3_ligase/Copine_domain"/>
</dbReference>
<protein>
    <submittedName>
        <fullName evidence="2">Copine I</fullName>
    </submittedName>
</protein>
<evidence type="ECO:0000313" key="2">
    <source>
        <dbReference type="EMBL" id="JAP95172.1"/>
    </source>
</evidence>
<dbReference type="PANTHER" id="PTHR45751:SF11">
    <property type="entry name" value="COPINE FAMILY PROTEIN 2"/>
    <property type="match status" value="1"/>
</dbReference>
<dbReference type="GO" id="GO:0005634">
    <property type="term" value="C:nucleus"/>
    <property type="evidence" value="ECO:0007669"/>
    <property type="project" value="TreeGrafter"/>
</dbReference>
<gene>
    <name evidence="2" type="ORF">TPC1_11922</name>
</gene>
<dbReference type="InterPro" id="IPR036465">
    <property type="entry name" value="vWFA_dom_sf"/>
</dbReference>
<dbReference type="SUPFAM" id="SSF53300">
    <property type="entry name" value="vWA-like"/>
    <property type="match status" value="1"/>
</dbReference>
<sequence>SKDKTFEKFQQNFKIPFKLIIAIDFSASNEFAGMKTNNQQCLHDNPSLYYKYLVKIKSDFQMLSINEIKVLRFGDRDALTEPQYIECDSMNDLTTCYNKTKDQIKLSGPTSYEPVFKKALEICQDEFTILLILTDGDCQDVQKEKDFYAQLQVYPIIIGFIQMGDLEKDHLIEFVTMKKQVQNTFLYQFSESDDCSYETMKDVQLMYKEFVVKGLVK</sequence>
<dbReference type="GO" id="GO:0004842">
    <property type="term" value="F:ubiquitin-protein transferase activity"/>
    <property type="evidence" value="ECO:0007669"/>
    <property type="project" value="TreeGrafter"/>
</dbReference>